<accession>A0A7J8CCD0</accession>
<dbReference type="InParanoid" id="A0A7J8CCD0"/>
<name>A0A7J8CCD0_MOLMO</name>
<evidence type="ECO:0000313" key="2">
    <source>
        <dbReference type="Proteomes" id="UP000550707"/>
    </source>
</evidence>
<evidence type="ECO:0000313" key="1">
    <source>
        <dbReference type="EMBL" id="KAF6408449.1"/>
    </source>
</evidence>
<reference evidence="1 2" key="1">
    <citation type="journal article" date="2020" name="Nature">
        <title>Six reference-quality genomes reveal evolution of bat adaptations.</title>
        <authorList>
            <person name="Jebb D."/>
            <person name="Huang Z."/>
            <person name="Pippel M."/>
            <person name="Hughes G.M."/>
            <person name="Lavrichenko K."/>
            <person name="Devanna P."/>
            <person name="Winkler S."/>
            <person name="Jermiin L.S."/>
            <person name="Skirmuntt E.C."/>
            <person name="Katzourakis A."/>
            <person name="Burkitt-Gray L."/>
            <person name="Ray D.A."/>
            <person name="Sullivan K.A.M."/>
            <person name="Roscito J.G."/>
            <person name="Kirilenko B.M."/>
            <person name="Davalos L.M."/>
            <person name="Corthals A.P."/>
            <person name="Power M.L."/>
            <person name="Jones G."/>
            <person name="Ransome R.D."/>
            <person name="Dechmann D.K.N."/>
            <person name="Locatelli A.G."/>
            <person name="Puechmaille S.J."/>
            <person name="Fedrigo O."/>
            <person name="Jarvis E.D."/>
            <person name="Hiller M."/>
            <person name="Vernes S.C."/>
            <person name="Myers E.W."/>
            <person name="Teeling E.C."/>
        </authorList>
    </citation>
    <scope>NUCLEOTIDE SEQUENCE [LARGE SCALE GENOMIC DNA]</scope>
    <source>
        <strain evidence="1">MMolMol1</strain>
        <tissue evidence="1">Muscle</tissue>
    </source>
</reference>
<dbReference type="EMBL" id="JACASF010000021">
    <property type="protein sequence ID" value="KAF6408449.1"/>
    <property type="molecule type" value="Genomic_DNA"/>
</dbReference>
<sequence>MGWSGFSVTWQCRVCVRISWAFSTAGTLIGVSGPLRGHGFHRPRLNSYLLAWGLLCC</sequence>
<gene>
    <name evidence="1" type="ORF">HJG59_019620</name>
</gene>
<keyword evidence="2" id="KW-1185">Reference proteome</keyword>
<dbReference type="AlphaFoldDB" id="A0A7J8CCD0"/>
<proteinExistence type="predicted"/>
<protein>
    <submittedName>
        <fullName evidence="1">Uncharacterized protein</fullName>
    </submittedName>
</protein>
<dbReference type="Proteomes" id="UP000550707">
    <property type="component" value="Unassembled WGS sequence"/>
</dbReference>
<organism evidence="1 2">
    <name type="scientific">Molossus molossus</name>
    <name type="common">Pallas' mastiff bat</name>
    <name type="synonym">Vespertilio molossus</name>
    <dbReference type="NCBI Taxonomy" id="27622"/>
    <lineage>
        <taxon>Eukaryota</taxon>
        <taxon>Metazoa</taxon>
        <taxon>Chordata</taxon>
        <taxon>Craniata</taxon>
        <taxon>Vertebrata</taxon>
        <taxon>Euteleostomi</taxon>
        <taxon>Mammalia</taxon>
        <taxon>Eutheria</taxon>
        <taxon>Laurasiatheria</taxon>
        <taxon>Chiroptera</taxon>
        <taxon>Yangochiroptera</taxon>
        <taxon>Molossidae</taxon>
        <taxon>Molossus</taxon>
    </lineage>
</organism>
<comment type="caution">
    <text evidence="1">The sequence shown here is derived from an EMBL/GenBank/DDBJ whole genome shotgun (WGS) entry which is preliminary data.</text>
</comment>